<name>A0ACC0BMZ8_CATRO</name>
<comment type="caution">
    <text evidence="1">The sequence shown here is derived from an EMBL/GenBank/DDBJ whole genome shotgun (WGS) entry which is preliminary data.</text>
</comment>
<dbReference type="Proteomes" id="UP001060085">
    <property type="component" value="Linkage Group LG03"/>
</dbReference>
<protein>
    <submittedName>
        <fullName evidence="1">Uncharacterized protein</fullName>
    </submittedName>
</protein>
<evidence type="ECO:0000313" key="1">
    <source>
        <dbReference type="EMBL" id="KAI5673982.1"/>
    </source>
</evidence>
<dbReference type="EMBL" id="CM044703">
    <property type="protein sequence ID" value="KAI5673982.1"/>
    <property type="molecule type" value="Genomic_DNA"/>
</dbReference>
<organism evidence="1 2">
    <name type="scientific">Catharanthus roseus</name>
    <name type="common">Madagascar periwinkle</name>
    <name type="synonym">Vinca rosea</name>
    <dbReference type="NCBI Taxonomy" id="4058"/>
    <lineage>
        <taxon>Eukaryota</taxon>
        <taxon>Viridiplantae</taxon>
        <taxon>Streptophyta</taxon>
        <taxon>Embryophyta</taxon>
        <taxon>Tracheophyta</taxon>
        <taxon>Spermatophyta</taxon>
        <taxon>Magnoliopsida</taxon>
        <taxon>eudicotyledons</taxon>
        <taxon>Gunneridae</taxon>
        <taxon>Pentapetalae</taxon>
        <taxon>asterids</taxon>
        <taxon>lamiids</taxon>
        <taxon>Gentianales</taxon>
        <taxon>Apocynaceae</taxon>
        <taxon>Rauvolfioideae</taxon>
        <taxon>Vinceae</taxon>
        <taxon>Catharanthinae</taxon>
        <taxon>Catharanthus</taxon>
    </lineage>
</organism>
<sequence length="234" mass="24836">MRKFLPENGRITRTSDQSHFGSPSPVSGLVTARLVWRAFSSTISGSGSSDRLRRQFLGKSFFFYIYRTGRVEGRVVTASSRGVSGRHSTSDISFTPAPFGPGLYYDPGAPGASIPVDSSYSGADYRATDCSNPSSDAGLGRDSGTSGDSDMTRSEEPVMDDEDEPEDDGGGDDDGNGHNDDDEPVPVAHASSSGCRPASGKGKGLTGSFISVMSKITRSRQKRPEKPRPPTNPT</sequence>
<reference evidence="2" key="1">
    <citation type="journal article" date="2023" name="Nat. Plants">
        <title>Single-cell RNA sequencing provides a high-resolution roadmap for understanding the multicellular compartmentation of specialized metabolism.</title>
        <authorList>
            <person name="Sun S."/>
            <person name="Shen X."/>
            <person name="Li Y."/>
            <person name="Li Y."/>
            <person name="Wang S."/>
            <person name="Li R."/>
            <person name="Zhang H."/>
            <person name="Shen G."/>
            <person name="Guo B."/>
            <person name="Wei J."/>
            <person name="Xu J."/>
            <person name="St-Pierre B."/>
            <person name="Chen S."/>
            <person name="Sun C."/>
        </authorList>
    </citation>
    <scope>NUCLEOTIDE SEQUENCE [LARGE SCALE GENOMIC DNA]</scope>
</reference>
<proteinExistence type="predicted"/>
<keyword evidence="2" id="KW-1185">Reference proteome</keyword>
<evidence type="ECO:0000313" key="2">
    <source>
        <dbReference type="Proteomes" id="UP001060085"/>
    </source>
</evidence>
<gene>
    <name evidence="1" type="ORF">M9H77_14346</name>
</gene>
<accession>A0ACC0BMZ8</accession>